<evidence type="ECO:0000313" key="4">
    <source>
        <dbReference type="ZFIN" id="ZDB-GENE-030131-3087"/>
    </source>
</evidence>
<keyword evidence="5" id="KW-1267">Proteomics identification</keyword>
<dbReference type="AlphaFoldDB" id="A0AB32T3J4"/>
<evidence type="ECO:0000313" key="2">
    <source>
        <dbReference type="Proteomes" id="UP000000437"/>
    </source>
</evidence>
<feature type="region of interest" description="Disordered" evidence="1">
    <location>
        <begin position="476"/>
        <end position="502"/>
    </location>
</feature>
<name>A0AB32T3J4_DANRE</name>
<keyword evidence="2" id="KW-1185">Reference proteome</keyword>
<organism evidence="2 3">
    <name type="scientific">Danio rerio</name>
    <name type="common">Zebrafish</name>
    <name type="synonym">Brachydanio rerio</name>
    <dbReference type="NCBI Taxonomy" id="7955"/>
    <lineage>
        <taxon>Eukaryota</taxon>
        <taxon>Metazoa</taxon>
        <taxon>Chordata</taxon>
        <taxon>Craniata</taxon>
        <taxon>Vertebrata</taxon>
        <taxon>Euteleostomi</taxon>
        <taxon>Actinopterygii</taxon>
        <taxon>Neopterygii</taxon>
        <taxon>Teleostei</taxon>
        <taxon>Ostariophysi</taxon>
        <taxon>Cypriniformes</taxon>
        <taxon>Danionidae</taxon>
        <taxon>Danioninae</taxon>
        <taxon>Danio</taxon>
    </lineage>
</organism>
<evidence type="ECO:0000313" key="3">
    <source>
        <dbReference type="RefSeq" id="XP_068069456.1"/>
    </source>
</evidence>
<sequence length="969" mass="106298">MLEIRLRDPPAIEMESFFRQKLGLSLQKPVSSYQFKLPELSSSFYSIADEPFPQVSGFLDETVSPSFISNETALSTPSCTPSENQRKNKQENVTNDSGLNCSLAVQSHFTSGNASNRSVQTEKDITSVTDCKVDVDAVPSLQALASADTSGLMSEDLKNSTFDVTQDLKEPSDNGVNVTVDLQNIKEKNGTFDLTHNVKDPSDSGTTATADLPNIKEKNSTFNMTQDSKEQPDTGEIKTVELQNIKEKNSTFDFPKDSKVQSEGSAAVTVDLQNIKDKNGTFNFTEDSNERSDAHTNTTVDLRNIKDKNDTFNLTQELKEQSNTGTNRTVDQQSIKEKNGTFNFTEDSKEQSDSRTNTTVDLQNIKEKNGTFNFTQDSKERCDLATNTTVDLQNIKEKNSTFDLTQDSKDHCNLGANMTVDVQIKDNTFNVTPEYKEPSDNGISRINGLQNVKEKNNTVDLTHDSGTKENVDLHNTKRSTVESQEPKESCDANSTVDLDVPNVKTESGSATVDLVQSHDLKEGPETNVDIPNIEITHAKIISSSFNSAPLSTTTEQPNEKLDGTIDIQDIQPNKKQDGSLNSEDDKRKNSEEAYSKVDITVEEEQTGSAAFQPSGDISRNSIFSLDETLNMKTNFMFTSTPIVFGKESRFEILRDTKPTPMRKRLSVINSIEVQSNDELVCTSNHDGTDAIQTAERSSQRVSATCPANHTTSESANENKPPTKPPMKRRLPQLSSKISYAKSSLLPPPSSINSSVAVKPKTVRGPQAPHPPNTSSTPLRGNRRTIQMKTRNIAPVKNTAPVSTVKTSVVSSVPGYNFTAVAKPSNSGIPQMKPSGLQPPTRKRLALKTPQTALSSVDSAPSQPSNKSAALPGMRTRNSLLSSVGQKHSINDGLPSAKRKRIGPAASVECDGLHPAEGEHQSGECCVNCLQHKEKLESVLQELKVLRSACKNWGPLHEKLELCIKEMKRI</sequence>
<feature type="region of interest" description="Disordered" evidence="1">
    <location>
        <begin position="848"/>
        <end position="871"/>
    </location>
</feature>
<feature type="region of interest" description="Disordered" evidence="1">
    <location>
        <begin position="548"/>
        <end position="592"/>
    </location>
</feature>
<dbReference type="GeneID" id="563788"/>
<dbReference type="RefSeq" id="XP_068069456.1">
    <property type="nucleotide sequence ID" value="XM_068213355.1"/>
</dbReference>
<evidence type="ECO:0007829" key="5">
    <source>
        <dbReference type="PeptideAtlas" id="A0AB32T3J4"/>
    </source>
</evidence>
<dbReference type="ZFIN" id="ZDB-GENE-030131-3087">
    <property type="gene designation" value="si:ch211-126c2.4"/>
</dbReference>
<dbReference type="Proteomes" id="UP000000437">
    <property type="component" value="Chromosome 14"/>
</dbReference>
<evidence type="ECO:0000256" key="1">
    <source>
        <dbReference type="SAM" id="MobiDB-lite"/>
    </source>
</evidence>
<feature type="region of interest" description="Disordered" evidence="1">
    <location>
        <begin position="72"/>
        <end position="97"/>
    </location>
</feature>
<feature type="compositionally biased region" description="Basic and acidic residues" evidence="1">
    <location>
        <begin position="572"/>
        <end position="592"/>
    </location>
</feature>
<accession>A0AB32T3J4</accession>
<proteinExistence type="evidence at protein level"/>
<reference evidence="3" key="1">
    <citation type="submission" date="2025-08" db="UniProtKB">
        <authorList>
            <consortium name="RefSeq"/>
        </authorList>
    </citation>
    <scope>IDENTIFICATION</scope>
    <source>
        <strain evidence="3">Tuebingen</strain>
        <tissue evidence="3">Fibroblasts and whole tissue</tissue>
    </source>
</reference>
<feature type="compositionally biased region" description="Polar residues" evidence="1">
    <location>
        <begin position="848"/>
        <end position="867"/>
    </location>
</feature>
<dbReference type="AGR" id="ZFIN:ZDB-GENE-030131-3087"/>
<feature type="compositionally biased region" description="Polar residues" evidence="1">
    <location>
        <begin position="732"/>
        <end position="741"/>
    </location>
</feature>
<gene>
    <name evidence="3 4" type="primary">si:ch211-126c2.4</name>
</gene>
<feature type="compositionally biased region" description="Polar residues" evidence="1">
    <location>
        <begin position="694"/>
        <end position="719"/>
    </location>
</feature>
<feature type="compositionally biased region" description="Polar residues" evidence="1">
    <location>
        <begin position="72"/>
        <end position="83"/>
    </location>
</feature>
<protein>
    <submittedName>
        <fullName evidence="3">Uncharacterized protein si:ch211-126c2.4 isoform X1</fullName>
    </submittedName>
</protein>
<feature type="region of interest" description="Disordered" evidence="1">
    <location>
        <begin position="694"/>
        <end position="780"/>
    </location>
</feature>